<organism evidence="1 2">
    <name type="scientific">Pragia fontium DSM 5563 = ATCC 49100</name>
    <dbReference type="NCBI Taxonomy" id="1122977"/>
    <lineage>
        <taxon>Bacteria</taxon>
        <taxon>Pseudomonadati</taxon>
        <taxon>Pseudomonadota</taxon>
        <taxon>Gammaproteobacteria</taxon>
        <taxon>Enterobacterales</taxon>
        <taxon>Budviciaceae</taxon>
        <taxon>Pragia</taxon>
    </lineage>
</organism>
<proteinExistence type="predicted"/>
<sequence>MPSPLLLVENQITYQQATQVDYSAILTMAEPFYPDSPSANASTGFLNKRFTEPMLASMNESLGLLIAQKDGGQVIGFLGLSPFTTQSPSPVVNAMLKVLNTLSYHGQRIEQLSPFVFGPICVAAEAKGLGVFKNLYRAMWQFLPASAYNVGLAFIDKNNQHSLDAHIKGLGAEIIGEFSVHQSLFWIIAYSRVK</sequence>
<evidence type="ECO:0000313" key="2">
    <source>
        <dbReference type="Proteomes" id="UP000226420"/>
    </source>
</evidence>
<dbReference type="AlphaFoldDB" id="A0AAJ4WB37"/>
<name>A0AAJ4WB37_9GAMM</name>
<reference evidence="1 2" key="1">
    <citation type="submission" date="2016-10" db="EMBL/GenBank/DDBJ databases">
        <authorList>
            <person name="Varghese N."/>
            <person name="Submissions S."/>
        </authorList>
    </citation>
    <scope>NUCLEOTIDE SEQUENCE [LARGE SCALE GENOMIC DNA]</scope>
    <source>
        <strain evidence="1 2">DSM 5563</strain>
    </source>
</reference>
<dbReference type="InterPro" id="IPR016181">
    <property type="entry name" value="Acyl_CoA_acyltransferase"/>
</dbReference>
<dbReference type="Proteomes" id="UP000226420">
    <property type="component" value="Unassembled WGS sequence"/>
</dbReference>
<dbReference type="RefSeq" id="WP_074822860.1">
    <property type="nucleotide sequence ID" value="NZ_FOLW01000006.1"/>
</dbReference>
<evidence type="ECO:0000313" key="1">
    <source>
        <dbReference type="EMBL" id="SFC94720.1"/>
    </source>
</evidence>
<comment type="caution">
    <text evidence="1">The sequence shown here is derived from an EMBL/GenBank/DDBJ whole genome shotgun (WGS) entry which is preliminary data.</text>
</comment>
<dbReference type="EMBL" id="FOLW01000006">
    <property type="protein sequence ID" value="SFC94720.1"/>
    <property type="molecule type" value="Genomic_DNA"/>
</dbReference>
<protein>
    <submittedName>
        <fullName evidence="1">L-amino acid N-acyltransferase YncA</fullName>
    </submittedName>
</protein>
<dbReference type="Gene3D" id="3.40.630.30">
    <property type="match status" value="1"/>
</dbReference>
<dbReference type="SUPFAM" id="SSF55729">
    <property type="entry name" value="Acyl-CoA N-acyltransferases (Nat)"/>
    <property type="match status" value="1"/>
</dbReference>
<gene>
    <name evidence="1" type="ORF">SAMN02745723_1066</name>
</gene>
<accession>A0AAJ4WB37</accession>